<evidence type="ECO:0000313" key="2">
    <source>
        <dbReference type="EMBL" id="OQS00118.1"/>
    </source>
</evidence>
<evidence type="ECO:0000313" key="3">
    <source>
        <dbReference type="Proteomes" id="UP000243217"/>
    </source>
</evidence>
<feature type="domain" description="Calponin-homology (CH)" evidence="1">
    <location>
        <begin position="15"/>
        <end position="64"/>
    </location>
</feature>
<proteinExistence type="predicted"/>
<dbReference type="InterPro" id="IPR027328">
    <property type="entry name" value="MAPRE"/>
</dbReference>
<evidence type="ECO:0000259" key="1">
    <source>
        <dbReference type="Pfam" id="PF00307"/>
    </source>
</evidence>
<dbReference type="PANTHER" id="PTHR10623">
    <property type="entry name" value="MICROTUBULE-ASSOCIATED PROTEIN RP/EB FAMILY MEMBER"/>
    <property type="match status" value="1"/>
</dbReference>
<protein>
    <submittedName>
        <fullName evidence="2">Microtubule-associated protein, RP/EB family</fullName>
    </submittedName>
</protein>
<comment type="caution">
    <text evidence="2">The sequence shown here is derived from an EMBL/GenBank/DDBJ whole genome shotgun (WGS) entry which is preliminary data.</text>
</comment>
<name>A0A1V9ZQ21_9STRA</name>
<dbReference type="Gene3D" id="1.10.418.10">
    <property type="entry name" value="Calponin-like domain"/>
    <property type="match status" value="1"/>
</dbReference>
<sequence>MSIRKLKARGIGRFELLNWLNEFLETDYTKIEHLADGIAYCQVFDVVFPGKVPLHHVNFHAQYEPEYERNFRILKKEIPIKKLVKGVFHEHFDFLNWVHDYIHRTCLDAGKNYHGYARREAIMSQQPKNTELNVNLVPKFSMRNVSMNILLV</sequence>
<reference evidence="2 3" key="1">
    <citation type="journal article" date="2014" name="Genome Biol. Evol.">
        <title>The secreted proteins of Achlya hypogyna and Thraustotheca clavata identify the ancestral oomycete secretome and reveal gene acquisitions by horizontal gene transfer.</title>
        <authorList>
            <person name="Misner I."/>
            <person name="Blouin N."/>
            <person name="Leonard G."/>
            <person name="Richards T.A."/>
            <person name="Lane C.E."/>
        </authorList>
    </citation>
    <scope>NUCLEOTIDE SEQUENCE [LARGE SCALE GENOMIC DNA]</scope>
    <source>
        <strain evidence="2 3">ATCC 34112</strain>
    </source>
</reference>
<dbReference type="AlphaFoldDB" id="A0A1V9ZQ21"/>
<gene>
    <name evidence="2" type="ORF">THRCLA_06207</name>
</gene>
<keyword evidence="3" id="KW-1185">Reference proteome</keyword>
<dbReference type="Pfam" id="PF00307">
    <property type="entry name" value="CH"/>
    <property type="match status" value="1"/>
</dbReference>
<dbReference type="GO" id="GO:0008017">
    <property type="term" value="F:microtubule binding"/>
    <property type="evidence" value="ECO:0007669"/>
    <property type="project" value="InterPro"/>
</dbReference>
<dbReference type="InterPro" id="IPR036872">
    <property type="entry name" value="CH_dom_sf"/>
</dbReference>
<dbReference type="OrthoDB" id="2119228at2759"/>
<dbReference type="Proteomes" id="UP000243217">
    <property type="component" value="Unassembled WGS sequence"/>
</dbReference>
<dbReference type="SUPFAM" id="SSF47576">
    <property type="entry name" value="Calponin-homology domain, CH-domain"/>
    <property type="match status" value="1"/>
</dbReference>
<accession>A0A1V9ZQ21</accession>
<dbReference type="STRING" id="74557.A0A1V9ZQ21"/>
<organism evidence="2 3">
    <name type="scientific">Thraustotheca clavata</name>
    <dbReference type="NCBI Taxonomy" id="74557"/>
    <lineage>
        <taxon>Eukaryota</taxon>
        <taxon>Sar</taxon>
        <taxon>Stramenopiles</taxon>
        <taxon>Oomycota</taxon>
        <taxon>Saprolegniomycetes</taxon>
        <taxon>Saprolegniales</taxon>
        <taxon>Achlyaceae</taxon>
        <taxon>Thraustotheca</taxon>
    </lineage>
</organism>
<dbReference type="EMBL" id="JNBS01001749">
    <property type="protein sequence ID" value="OQS00118.1"/>
    <property type="molecule type" value="Genomic_DNA"/>
</dbReference>
<dbReference type="InterPro" id="IPR001715">
    <property type="entry name" value="CH_dom"/>
</dbReference>